<dbReference type="InterPro" id="IPR015797">
    <property type="entry name" value="NUDIX_hydrolase-like_dom_sf"/>
</dbReference>
<evidence type="ECO:0000256" key="5">
    <source>
        <dbReference type="ARBA" id="ARBA00022801"/>
    </source>
</evidence>
<comment type="similarity">
    <text evidence="3">Belongs to the Nudix hydrolase family. NudC subfamily.</text>
</comment>
<dbReference type="PANTHER" id="PTHR42904">
    <property type="entry name" value="NUDIX HYDROLASE, NUDC SUBFAMILY"/>
    <property type="match status" value="1"/>
</dbReference>
<keyword evidence="4" id="KW-0479">Metal-binding</keyword>
<accession>A0A7M1T1L6</accession>
<dbReference type="GO" id="GO:0035529">
    <property type="term" value="F:NADH pyrophosphatase activity"/>
    <property type="evidence" value="ECO:0007669"/>
    <property type="project" value="TreeGrafter"/>
</dbReference>
<sequence length="170" mass="19567">MKQMRFCPQCGNKSLRWDGEKKWDCPDCDFVLFHNCAAAVAVVVKCGEEILLTRRNQEPCKGKLDLAGGFSDPGESAEETCARELREELKLEAAPGDFKILCTMHNVYHYKGIDYNTLDIFFELNLAEKPDFTLAEEEIGEVLWLKKSEIKPEEIAFESQKKFFREYLAQ</sequence>
<dbReference type="GO" id="GO:0019677">
    <property type="term" value="P:NAD+ catabolic process"/>
    <property type="evidence" value="ECO:0007669"/>
    <property type="project" value="TreeGrafter"/>
</dbReference>
<dbReference type="SUPFAM" id="SSF55811">
    <property type="entry name" value="Nudix"/>
    <property type="match status" value="1"/>
</dbReference>
<name>A0A7M1T1L6_9FLAO</name>
<evidence type="ECO:0000256" key="4">
    <source>
        <dbReference type="ARBA" id="ARBA00022723"/>
    </source>
</evidence>
<evidence type="ECO:0000259" key="8">
    <source>
        <dbReference type="PROSITE" id="PS51462"/>
    </source>
</evidence>
<dbReference type="Pfam" id="PF00293">
    <property type="entry name" value="NUDIX"/>
    <property type="match status" value="1"/>
</dbReference>
<dbReference type="EMBL" id="CP063145">
    <property type="protein sequence ID" value="QOR73034.1"/>
    <property type="molecule type" value="Genomic_DNA"/>
</dbReference>
<evidence type="ECO:0000256" key="1">
    <source>
        <dbReference type="ARBA" id="ARBA00001946"/>
    </source>
</evidence>
<comment type="catalytic activity">
    <reaction evidence="7">
        <text>a 5'-end NAD(+)-phospho-ribonucleoside in mRNA + H2O = a 5'-end phospho-adenosine-phospho-ribonucleoside in mRNA + beta-nicotinamide D-ribonucleotide + 2 H(+)</text>
        <dbReference type="Rhea" id="RHEA:60876"/>
        <dbReference type="Rhea" id="RHEA-COMP:15698"/>
        <dbReference type="Rhea" id="RHEA-COMP:15719"/>
        <dbReference type="ChEBI" id="CHEBI:14649"/>
        <dbReference type="ChEBI" id="CHEBI:15377"/>
        <dbReference type="ChEBI" id="CHEBI:15378"/>
        <dbReference type="ChEBI" id="CHEBI:144029"/>
        <dbReference type="ChEBI" id="CHEBI:144051"/>
    </reaction>
    <physiologicalReaction direction="left-to-right" evidence="7">
        <dbReference type="Rhea" id="RHEA:60877"/>
    </physiologicalReaction>
</comment>
<comment type="cofactor">
    <cofactor evidence="2">
        <name>Zn(2+)</name>
        <dbReference type="ChEBI" id="CHEBI:29105"/>
    </cofactor>
</comment>
<dbReference type="KEGG" id="civ:IMZ16_05660"/>
<dbReference type="CDD" id="cd04681">
    <property type="entry name" value="NUDIX_Hydrolase"/>
    <property type="match status" value="1"/>
</dbReference>
<dbReference type="Proteomes" id="UP000593605">
    <property type="component" value="Chromosome"/>
</dbReference>
<dbReference type="RefSeq" id="WP_193439230.1">
    <property type="nucleotide sequence ID" value="NZ_CP063145.1"/>
</dbReference>
<dbReference type="AlphaFoldDB" id="A0A7M1T1L6"/>
<evidence type="ECO:0000256" key="6">
    <source>
        <dbReference type="ARBA" id="ARBA00022842"/>
    </source>
</evidence>
<proteinExistence type="inferred from homology"/>
<dbReference type="GO" id="GO:0006742">
    <property type="term" value="P:NADP+ catabolic process"/>
    <property type="evidence" value="ECO:0007669"/>
    <property type="project" value="TreeGrafter"/>
</dbReference>
<feature type="domain" description="Nudix hydrolase" evidence="8">
    <location>
        <begin position="33"/>
        <end position="168"/>
    </location>
</feature>
<evidence type="ECO:0000313" key="9">
    <source>
        <dbReference type="EMBL" id="QOR73034.1"/>
    </source>
</evidence>
<evidence type="ECO:0000256" key="2">
    <source>
        <dbReference type="ARBA" id="ARBA00001947"/>
    </source>
</evidence>
<dbReference type="InterPro" id="IPR050241">
    <property type="entry name" value="NAD-cap_RNA_hydrolase_NudC"/>
</dbReference>
<dbReference type="PROSITE" id="PS51462">
    <property type="entry name" value="NUDIX"/>
    <property type="match status" value="1"/>
</dbReference>
<organism evidence="9 10">
    <name type="scientific">Cruoricaptor ignavus</name>
    <dbReference type="NCBI Taxonomy" id="1118202"/>
    <lineage>
        <taxon>Bacteria</taxon>
        <taxon>Pseudomonadati</taxon>
        <taxon>Bacteroidota</taxon>
        <taxon>Flavobacteriia</taxon>
        <taxon>Flavobacteriales</taxon>
        <taxon>Weeksellaceae</taxon>
        <taxon>Cruoricaptor</taxon>
    </lineage>
</organism>
<gene>
    <name evidence="9" type="ORF">IMZ16_05660</name>
</gene>
<comment type="cofactor">
    <cofactor evidence="1">
        <name>Mg(2+)</name>
        <dbReference type="ChEBI" id="CHEBI:18420"/>
    </cofactor>
</comment>
<protein>
    <submittedName>
        <fullName evidence="9">NUDIX domain-containing protein</fullName>
    </submittedName>
</protein>
<keyword evidence="5" id="KW-0378">Hydrolase</keyword>
<dbReference type="GO" id="GO:0046872">
    <property type="term" value="F:metal ion binding"/>
    <property type="evidence" value="ECO:0007669"/>
    <property type="project" value="UniProtKB-KW"/>
</dbReference>
<dbReference type="Gene3D" id="3.90.79.10">
    <property type="entry name" value="Nucleoside Triphosphate Pyrophosphohydrolase"/>
    <property type="match status" value="1"/>
</dbReference>
<dbReference type="GO" id="GO:0005829">
    <property type="term" value="C:cytosol"/>
    <property type="evidence" value="ECO:0007669"/>
    <property type="project" value="TreeGrafter"/>
</dbReference>
<keyword evidence="6" id="KW-0460">Magnesium</keyword>
<evidence type="ECO:0000256" key="7">
    <source>
        <dbReference type="ARBA" id="ARBA00023679"/>
    </source>
</evidence>
<reference evidence="9 10" key="1">
    <citation type="submission" date="2020-10" db="EMBL/GenBank/DDBJ databases">
        <title>Complete genome of Cruoricapor ignavus strain M1214 isolated from the blood culture of a febrile patient.</title>
        <authorList>
            <person name="Guglielmino C.J.D."/>
        </authorList>
    </citation>
    <scope>NUCLEOTIDE SEQUENCE [LARGE SCALE GENOMIC DNA]</scope>
    <source>
        <strain evidence="9 10">M1214</strain>
    </source>
</reference>
<evidence type="ECO:0000256" key="3">
    <source>
        <dbReference type="ARBA" id="ARBA00009595"/>
    </source>
</evidence>
<evidence type="ECO:0000313" key="10">
    <source>
        <dbReference type="Proteomes" id="UP000593605"/>
    </source>
</evidence>
<dbReference type="InterPro" id="IPR000086">
    <property type="entry name" value="NUDIX_hydrolase_dom"/>
</dbReference>
<dbReference type="PANTHER" id="PTHR42904:SF6">
    <property type="entry name" value="NAD-CAPPED RNA HYDROLASE NUDT12"/>
    <property type="match status" value="1"/>
</dbReference>